<dbReference type="FunFam" id="3.40.50.300:FF:000011">
    <property type="entry name" value="Putative ABC transporter ATP-binding component"/>
    <property type="match status" value="1"/>
</dbReference>
<dbReference type="PANTHER" id="PTHR42855:SF2">
    <property type="entry name" value="DRUG RESISTANCE ABC TRANSPORTER,ATP-BINDING PROTEIN"/>
    <property type="match status" value="1"/>
</dbReference>
<evidence type="ECO:0000313" key="5">
    <source>
        <dbReference type="Proteomes" id="UP000064967"/>
    </source>
</evidence>
<dbReference type="PANTHER" id="PTHR42855">
    <property type="entry name" value="ABC TRANSPORTER ATP-BINDING SUBUNIT"/>
    <property type="match status" value="1"/>
</dbReference>
<dbReference type="SUPFAM" id="SSF52540">
    <property type="entry name" value="P-loop containing nucleoside triphosphate hydrolases"/>
    <property type="match status" value="2"/>
</dbReference>
<dbReference type="InterPro" id="IPR032781">
    <property type="entry name" value="ABC_tran_Xtn"/>
</dbReference>
<dbReference type="EMBL" id="CP012333">
    <property type="protein sequence ID" value="AKV02961.1"/>
    <property type="molecule type" value="Genomic_DNA"/>
</dbReference>
<protein>
    <submittedName>
        <fullName evidence="4">ABC transporter, ATP-binding protein</fullName>
    </submittedName>
</protein>
<proteinExistence type="predicted"/>
<sequence length="560" mass="62220">MIVLDKVTKRFGPKILFENVSMQFDPAKRYGLTGANGAGKSTLLKMLEGNEDTDTGSITIPGNLRLGVLKQNHFEYDQERILDTVIMGNKTLWDAMQEKERLYAAEMTDAVGIRLGELEGTIGEENGYMAESEAAELLVGLGIPTDKHESKMNSLAGGYKLRVLIAQVLFGKPDVLLLDEPTNHLDLESIRWLEHFLTQEFRGTLVVVSHDRHFLNEVVTHIADVDYGTVTVYTGNYADFVDAKYENNQRAAAQAATAKKKVAELQEFVQRFGSHASKSKQAQSRVKQIDKLKEEIESRGPKRSSLVRPFIRFEFDKPSGRDVVRLEGISKTFHDDKGKEIVVYDNVSFNVNRGDKIAVTGPNGIGKSTLLKLIVGGFAGLDEDTKHDGLQSETGEIRWGHETSVGYFAQDTHEALNRTAAGMNAFQWLYQWDKLRPQEEVRGTLGKLLFSGEAGLKQAATMSGGECARLLLAKLVLLKHNVLILDEPTNHLDIESIEGLLDGLKGFNGTIIFVSHDRHVVSELATRIVELRPKGNGKGAEIVDFGGTYDEFLEREGRDK</sequence>
<dbReference type="InterPro" id="IPR003593">
    <property type="entry name" value="AAA+_ATPase"/>
</dbReference>
<dbReference type="AlphaFoldDB" id="A0A0K1QAZ6"/>
<dbReference type="STRING" id="1391654.AKJ09_09624"/>
<evidence type="ECO:0000256" key="1">
    <source>
        <dbReference type="ARBA" id="ARBA00022741"/>
    </source>
</evidence>
<reference evidence="4 5" key="1">
    <citation type="submission" date="2015-08" db="EMBL/GenBank/DDBJ databases">
        <authorList>
            <person name="Babu N.S."/>
            <person name="Beckwith C.J."/>
            <person name="Beseler K.G."/>
            <person name="Brison A."/>
            <person name="Carone J.V."/>
            <person name="Caskin T.P."/>
            <person name="Diamond M."/>
            <person name="Durham M.E."/>
            <person name="Foxe J.M."/>
            <person name="Go M."/>
            <person name="Henderson B.A."/>
            <person name="Jones I.B."/>
            <person name="McGettigan J.A."/>
            <person name="Micheletti S.J."/>
            <person name="Nasrallah M.E."/>
            <person name="Ortiz D."/>
            <person name="Piller C.R."/>
            <person name="Privatt S.R."/>
            <person name="Schneider S.L."/>
            <person name="Sharp S."/>
            <person name="Smith T.C."/>
            <person name="Stanton J.D."/>
            <person name="Ullery H.E."/>
            <person name="Wilson R.J."/>
            <person name="Serrano M.G."/>
            <person name="Buck G."/>
            <person name="Lee V."/>
            <person name="Wang Y."/>
            <person name="Carvalho R."/>
            <person name="Voegtly L."/>
            <person name="Shi R."/>
            <person name="Duckworth R."/>
            <person name="Johnson A."/>
            <person name="Loviza R."/>
            <person name="Walstead R."/>
            <person name="Shah Z."/>
            <person name="Kiflezghi M."/>
            <person name="Wade K."/>
            <person name="Ball S.L."/>
            <person name="Bradley K.W."/>
            <person name="Asai D.J."/>
            <person name="Bowman C.A."/>
            <person name="Russell D.A."/>
            <person name="Pope W.H."/>
            <person name="Jacobs-Sera D."/>
            <person name="Hendrix R.W."/>
            <person name="Hatfull G.F."/>
        </authorList>
    </citation>
    <scope>NUCLEOTIDE SEQUENCE [LARGE SCALE GENOMIC DNA]</scope>
    <source>
        <strain evidence="4 5">DSM 27648</strain>
    </source>
</reference>
<organism evidence="4 5">
    <name type="scientific">Labilithrix luteola</name>
    <dbReference type="NCBI Taxonomy" id="1391654"/>
    <lineage>
        <taxon>Bacteria</taxon>
        <taxon>Pseudomonadati</taxon>
        <taxon>Myxococcota</taxon>
        <taxon>Polyangia</taxon>
        <taxon>Polyangiales</taxon>
        <taxon>Labilitrichaceae</taxon>
        <taxon>Labilithrix</taxon>
    </lineage>
</organism>
<gene>
    <name evidence="4" type="ORF">AKJ09_09624</name>
</gene>
<feature type="domain" description="ABC transporter" evidence="3">
    <location>
        <begin position="324"/>
        <end position="555"/>
    </location>
</feature>
<dbReference type="Gene3D" id="3.40.50.300">
    <property type="entry name" value="P-loop containing nucleotide triphosphate hydrolases"/>
    <property type="match status" value="2"/>
</dbReference>
<dbReference type="PROSITE" id="PS00211">
    <property type="entry name" value="ABC_TRANSPORTER_1"/>
    <property type="match status" value="1"/>
</dbReference>
<evidence type="ECO:0000256" key="2">
    <source>
        <dbReference type="ARBA" id="ARBA00022840"/>
    </source>
</evidence>
<name>A0A0K1QAZ6_9BACT</name>
<dbReference type="CDD" id="cd03221">
    <property type="entry name" value="ABCF_EF-3"/>
    <property type="match status" value="2"/>
</dbReference>
<dbReference type="InterPro" id="IPR027417">
    <property type="entry name" value="P-loop_NTPase"/>
</dbReference>
<keyword evidence="1" id="KW-0547">Nucleotide-binding</keyword>
<dbReference type="KEGG" id="llu:AKJ09_09624"/>
<dbReference type="SMART" id="SM00382">
    <property type="entry name" value="AAA"/>
    <property type="match status" value="2"/>
</dbReference>
<dbReference type="RefSeq" id="WP_240488828.1">
    <property type="nucleotide sequence ID" value="NZ_CP012333.1"/>
</dbReference>
<dbReference type="Proteomes" id="UP000064967">
    <property type="component" value="Chromosome"/>
</dbReference>
<evidence type="ECO:0000259" key="3">
    <source>
        <dbReference type="PROSITE" id="PS50893"/>
    </source>
</evidence>
<evidence type="ECO:0000313" key="4">
    <source>
        <dbReference type="EMBL" id="AKV02961.1"/>
    </source>
</evidence>
<dbReference type="GO" id="GO:0005524">
    <property type="term" value="F:ATP binding"/>
    <property type="evidence" value="ECO:0007669"/>
    <property type="project" value="UniProtKB-KW"/>
</dbReference>
<dbReference type="InterPro" id="IPR003439">
    <property type="entry name" value="ABC_transporter-like_ATP-bd"/>
</dbReference>
<keyword evidence="2 4" id="KW-0067">ATP-binding</keyword>
<dbReference type="PROSITE" id="PS50893">
    <property type="entry name" value="ABC_TRANSPORTER_2"/>
    <property type="match status" value="2"/>
</dbReference>
<dbReference type="GO" id="GO:0016887">
    <property type="term" value="F:ATP hydrolysis activity"/>
    <property type="evidence" value="ECO:0007669"/>
    <property type="project" value="InterPro"/>
</dbReference>
<dbReference type="InterPro" id="IPR017871">
    <property type="entry name" value="ABC_transporter-like_CS"/>
</dbReference>
<feature type="domain" description="ABC transporter" evidence="3">
    <location>
        <begin position="2"/>
        <end position="252"/>
    </location>
</feature>
<dbReference type="Pfam" id="PF12848">
    <property type="entry name" value="ABC_tran_Xtn"/>
    <property type="match status" value="1"/>
</dbReference>
<keyword evidence="5" id="KW-1185">Reference proteome</keyword>
<dbReference type="Pfam" id="PF00005">
    <property type="entry name" value="ABC_tran"/>
    <property type="match status" value="2"/>
</dbReference>
<accession>A0A0K1QAZ6</accession>
<dbReference type="InterPro" id="IPR051309">
    <property type="entry name" value="ABCF_ATPase"/>
</dbReference>